<sequence length="224" mass="24161">MHVPCSGGAIQVYAPPGAKKRAAAAASCRKGSWLLWSGPPPPRYARHAQAEGQSKFMHLLAPKRAAAAASCREGSWLLWSGLPLPQYARPAQRRGNLSLCASWCQKEQWAWLPAARDPACSGLGPLLFDSTSSAEEGRSKFMCLLVPKRAVAAASCREGSWLLCSGPPPPRYARPVQQRGDLSLCASWNQKEQRLRLPAARDPGYCGLGPLLLDMRVPHIGGAI</sequence>
<proteinExistence type="predicted"/>
<dbReference type="AlphaFoldDB" id="A0AAV7N7S0"/>
<keyword evidence="2" id="KW-1185">Reference proteome</keyword>
<dbReference type="Proteomes" id="UP001066276">
    <property type="component" value="Chromosome 9"/>
</dbReference>
<accession>A0AAV7N7S0</accession>
<organism evidence="1 2">
    <name type="scientific">Pleurodeles waltl</name>
    <name type="common">Iberian ribbed newt</name>
    <dbReference type="NCBI Taxonomy" id="8319"/>
    <lineage>
        <taxon>Eukaryota</taxon>
        <taxon>Metazoa</taxon>
        <taxon>Chordata</taxon>
        <taxon>Craniata</taxon>
        <taxon>Vertebrata</taxon>
        <taxon>Euteleostomi</taxon>
        <taxon>Amphibia</taxon>
        <taxon>Batrachia</taxon>
        <taxon>Caudata</taxon>
        <taxon>Salamandroidea</taxon>
        <taxon>Salamandridae</taxon>
        <taxon>Pleurodelinae</taxon>
        <taxon>Pleurodeles</taxon>
    </lineage>
</organism>
<evidence type="ECO:0000313" key="1">
    <source>
        <dbReference type="EMBL" id="KAJ1110597.1"/>
    </source>
</evidence>
<evidence type="ECO:0000313" key="2">
    <source>
        <dbReference type="Proteomes" id="UP001066276"/>
    </source>
</evidence>
<name>A0AAV7N7S0_PLEWA</name>
<reference evidence="1" key="1">
    <citation type="journal article" date="2022" name="bioRxiv">
        <title>Sequencing and chromosome-scale assembly of the giantPleurodeles waltlgenome.</title>
        <authorList>
            <person name="Brown T."/>
            <person name="Elewa A."/>
            <person name="Iarovenko S."/>
            <person name="Subramanian E."/>
            <person name="Araus A.J."/>
            <person name="Petzold A."/>
            <person name="Susuki M."/>
            <person name="Suzuki K.-i.T."/>
            <person name="Hayashi T."/>
            <person name="Toyoda A."/>
            <person name="Oliveira C."/>
            <person name="Osipova E."/>
            <person name="Leigh N.D."/>
            <person name="Simon A."/>
            <person name="Yun M.H."/>
        </authorList>
    </citation>
    <scope>NUCLEOTIDE SEQUENCE</scope>
    <source>
        <strain evidence="1">20211129_DDA</strain>
        <tissue evidence="1">Liver</tissue>
    </source>
</reference>
<protein>
    <submittedName>
        <fullName evidence="1">Uncharacterized protein</fullName>
    </submittedName>
</protein>
<comment type="caution">
    <text evidence="1">The sequence shown here is derived from an EMBL/GenBank/DDBJ whole genome shotgun (WGS) entry which is preliminary data.</text>
</comment>
<dbReference type="EMBL" id="JANPWB010000013">
    <property type="protein sequence ID" value="KAJ1110597.1"/>
    <property type="molecule type" value="Genomic_DNA"/>
</dbReference>
<gene>
    <name evidence="1" type="ORF">NDU88_007947</name>
</gene>